<dbReference type="PANTHER" id="PTHR13096">
    <property type="entry name" value="MINA53 MYC INDUCED NUCLEAR ANTIGEN"/>
    <property type="match status" value="1"/>
</dbReference>
<dbReference type="SUPFAM" id="SSF51197">
    <property type="entry name" value="Clavaminate synthase-like"/>
    <property type="match status" value="1"/>
</dbReference>
<reference evidence="5 6" key="1">
    <citation type="submission" date="2019-01" db="EMBL/GenBank/DDBJ databases">
        <title>Nocardioides guangzhouensis sp. nov., an actinobacterium isolated from soil.</title>
        <authorList>
            <person name="Fu Y."/>
            <person name="Cai Y."/>
            <person name="Lin Z."/>
            <person name="Chen P."/>
        </authorList>
    </citation>
    <scope>NUCLEOTIDE SEQUENCE [LARGE SCALE GENOMIC DNA]</scope>
    <source>
        <strain evidence="5 6">130</strain>
    </source>
</reference>
<keyword evidence="6" id="KW-1185">Reference proteome</keyword>
<protein>
    <submittedName>
        <fullName evidence="5">Cupin</fullName>
    </submittedName>
</protein>
<keyword evidence="3" id="KW-0408">Iron</keyword>
<dbReference type="OrthoDB" id="9764016at2"/>
<feature type="domain" description="JmjC" evidence="4">
    <location>
        <begin position="127"/>
        <end position="211"/>
    </location>
</feature>
<name>A0A4Q4ZDL8_9ACTN</name>
<evidence type="ECO:0000256" key="1">
    <source>
        <dbReference type="ARBA" id="ARBA00001954"/>
    </source>
</evidence>
<dbReference type="GO" id="GO:0032453">
    <property type="term" value="F:histone H3K4 demethylase activity"/>
    <property type="evidence" value="ECO:0007669"/>
    <property type="project" value="TreeGrafter"/>
</dbReference>
<evidence type="ECO:0000256" key="2">
    <source>
        <dbReference type="ARBA" id="ARBA00022723"/>
    </source>
</evidence>
<evidence type="ECO:0000313" key="5">
    <source>
        <dbReference type="EMBL" id="RYP85838.1"/>
    </source>
</evidence>
<gene>
    <name evidence="5" type="ORF">EKO23_11020</name>
</gene>
<comment type="caution">
    <text evidence="5">The sequence shown here is derived from an EMBL/GenBank/DDBJ whole genome shotgun (WGS) entry which is preliminary data.</text>
</comment>
<evidence type="ECO:0000256" key="3">
    <source>
        <dbReference type="ARBA" id="ARBA00023004"/>
    </source>
</evidence>
<dbReference type="EMBL" id="SDKM01000014">
    <property type="protein sequence ID" value="RYP85838.1"/>
    <property type="molecule type" value="Genomic_DNA"/>
</dbReference>
<organism evidence="5 6">
    <name type="scientific">Nocardioides guangzhouensis</name>
    <dbReference type="NCBI Taxonomy" id="2497878"/>
    <lineage>
        <taxon>Bacteria</taxon>
        <taxon>Bacillati</taxon>
        <taxon>Actinomycetota</taxon>
        <taxon>Actinomycetes</taxon>
        <taxon>Propionibacteriales</taxon>
        <taxon>Nocardioidaceae</taxon>
        <taxon>Nocardioides</taxon>
    </lineage>
</organism>
<dbReference type="InterPro" id="IPR039994">
    <property type="entry name" value="NO66-like"/>
</dbReference>
<dbReference type="Gene3D" id="2.60.120.650">
    <property type="entry name" value="Cupin"/>
    <property type="match status" value="1"/>
</dbReference>
<evidence type="ECO:0000313" key="6">
    <source>
        <dbReference type="Proteomes" id="UP000295198"/>
    </source>
</evidence>
<proteinExistence type="predicted"/>
<evidence type="ECO:0000259" key="4">
    <source>
        <dbReference type="Pfam" id="PF08007"/>
    </source>
</evidence>
<dbReference type="GO" id="GO:0046872">
    <property type="term" value="F:metal ion binding"/>
    <property type="evidence" value="ECO:0007669"/>
    <property type="project" value="UniProtKB-KW"/>
</dbReference>
<accession>A0A4Q4ZDL8</accession>
<keyword evidence="2" id="KW-0479">Metal-binding</keyword>
<dbReference type="Proteomes" id="UP000295198">
    <property type="component" value="Unassembled WGS sequence"/>
</dbReference>
<dbReference type="PANTHER" id="PTHR13096:SF9">
    <property type="entry name" value="BIFUNCTIONAL LYSINE-SPECIFIC DEMETHYLASE AND HISTIDYL-HYDROXYLASE"/>
    <property type="match status" value="1"/>
</dbReference>
<dbReference type="Pfam" id="PF08007">
    <property type="entry name" value="JmjC_2"/>
    <property type="match status" value="1"/>
</dbReference>
<dbReference type="InterPro" id="IPR003347">
    <property type="entry name" value="JmjC_dom"/>
</dbReference>
<dbReference type="GO" id="GO:0051864">
    <property type="term" value="F:histone H3K36 demethylase activity"/>
    <property type="evidence" value="ECO:0007669"/>
    <property type="project" value="TreeGrafter"/>
</dbReference>
<comment type="cofactor">
    <cofactor evidence="1">
        <name>Fe(2+)</name>
        <dbReference type="ChEBI" id="CHEBI:29033"/>
    </cofactor>
</comment>
<sequence>MSALDLLSGDAQTFLTKVWASRVHLHQGDAERLTDLFSLDDADHLLTSTAIRTPQVRLAQDGGVLPESSYTRGATLAGRQLTGLVDCRKLLALFDAGATVVFQGMHRYWPPLAELVAELELDLGHPCQANAYLTPPGSQGFAVHADSHDVFVFQTHGTKRWEVHSDGEVDHVRLEPGLSMYLPTGTPHAARAQDRASLHVTIGVNQLTWRTLVRRAVDAAMDRVDDGHLPAGYLDDPSALAEGLGEHLAALADALRGTDPDAIAGEQVERFLSGRQSQLRGGLKDVLQVRSLDDDTVLRRRTGSPCVLVDRGDTLRVLLGDRWLDVPARLRPALEKIRARTDLTPADLPLDEQSRLVLCRRLVREGLLEVRG</sequence>
<dbReference type="AlphaFoldDB" id="A0A4Q4ZDL8"/>